<dbReference type="Pfam" id="PF03692">
    <property type="entry name" value="CxxCxxCC"/>
    <property type="match status" value="1"/>
</dbReference>
<evidence type="ECO:0008006" key="3">
    <source>
        <dbReference type="Google" id="ProtNLM"/>
    </source>
</evidence>
<proteinExistence type="predicted"/>
<accession>A0A7U4DPL8</accession>
<dbReference type="RefSeq" id="WP_015724727.1">
    <property type="nucleotide sequence ID" value="NC_014972.1"/>
</dbReference>
<dbReference type="KEGG" id="dpr:Despr_2039"/>
<dbReference type="InterPro" id="IPR005358">
    <property type="entry name" value="Puta_zinc/iron-chelating_dom"/>
</dbReference>
<protein>
    <recommendedName>
        <fullName evidence="3">Zinc/iron-chelating domain-containing protein</fullName>
    </recommendedName>
</protein>
<evidence type="ECO:0000313" key="1">
    <source>
        <dbReference type="EMBL" id="ADW18187.1"/>
    </source>
</evidence>
<keyword evidence="2" id="KW-1185">Reference proteome</keyword>
<evidence type="ECO:0000313" key="2">
    <source>
        <dbReference type="Proteomes" id="UP000006365"/>
    </source>
</evidence>
<organism evidence="1 2">
    <name type="scientific">Desulfobulbus propionicus (strain ATCC 33891 / DSM 2032 / VKM B-1956 / 1pr3)</name>
    <dbReference type="NCBI Taxonomy" id="577650"/>
    <lineage>
        <taxon>Bacteria</taxon>
        <taxon>Pseudomonadati</taxon>
        <taxon>Thermodesulfobacteriota</taxon>
        <taxon>Desulfobulbia</taxon>
        <taxon>Desulfobulbales</taxon>
        <taxon>Desulfobulbaceae</taxon>
        <taxon>Desulfobulbus</taxon>
    </lineage>
</organism>
<name>A0A7U4DPL8_DESPD</name>
<gene>
    <name evidence="1" type="ordered locus">Despr_2039</name>
</gene>
<sequence length="138" mass="16126">MDDMPKQYVLARNKSYCTFCPGYCCYRLPGATLYLTAEDINRLARHFGINDGEVRRRYLENKNTFKTREDGSCILLADDRMCKRCTIHEARPRQCREFPYDAPCPYLENPGLLELIQSRIERSLFRAARGVRSHPETP</sequence>
<dbReference type="EMBL" id="CP002364">
    <property type="protein sequence ID" value="ADW18187.1"/>
    <property type="molecule type" value="Genomic_DNA"/>
</dbReference>
<reference evidence="1 2" key="1">
    <citation type="journal article" date="2011" name="Stand. Genomic Sci.">
        <title>Complete genome sequence of Desulfobulbus propionicus type strain (1pr3).</title>
        <authorList>
            <person name="Pagani I."/>
            <person name="Lapidus A."/>
            <person name="Nolan M."/>
            <person name="Lucas S."/>
            <person name="Hammon N."/>
            <person name="Deshpande S."/>
            <person name="Cheng J.F."/>
            <person name="Chertkov O."/>
            <person name="Davenport K."/>
            <person name="Tapia R."/>
            <person name="Han C."/>
            <person name="Goodwin L."/>
            <person name="Pitluck S."/>
            <person name="Liolios K."/>
            <person name="Mavromatis K."/>
            <person name="Ivanova N."/>
            <person name="Mikhailova N."/>
            <person name="Pati A."/>
            <person name="Chen A."/>
            <person name="Palaniappan K."/>
            <person name="Land M."/>
            <person name="Hauser L."/>
            <person name="Chang Y.J."/>
            <person name="Jeffries C.D."/>
            <person name="Detter J.C."/>
            <person name="Brambilla E."/>
            <person name="Kannan K.P."/>
            <person name="Djao O.D."/>
            <person name="Rohde M."/>
            <person name="Pukall R."/>
            <person name="Spring S."/>
            <person name="Goker M."/>
            <person name="Sikorski J."/>
            <person name="Woyke T."/>
            <person name="Bristow J."/>
            <person name="Eisen J.A."/>
            <person name="Markowitz V."/>
            <person name="Hugenholtz P."/>
            <person name="Kyrpides N.C."/>
            <person name="Klenk H.P."/>
        </authorList>
    </citation>
    <scope>NUCLEOTIDE SEQUENCE [LARGE SCALE GENOMIC DNA]</scope>
    <source>
        <strain evidence="2">ATCC 33891 / DSM 2032 / 1pr3</strain>
    </source>
</reference>
<dbReference type="Proteomes" id="UP000006365">
    <property type="component" value="Chromosome"/>
</dbReference>
<dbReference type="AlphaFoldDB" id="A0A7U4DPL8"/>